<dbReference type="GO" id="GO:0008289">
    <property type="term" value="F:lipid binding"/>
    <property type="evidence" value="ECO:0007669"/>
    <property type="project" value="UniProtKB-KW"/>
</dbReference>
<comment type="caution">
    <text evidence="2">The sequence shown here is derived from an EMBL/GenBank/DDBJ whole genome shotgun (WGS) entry which is preliminary data.</text>
</comment>
<keyword evidence="1" id="KW-0446">Lipid-binding</keyword>
<organism evidence="2 3">
    <name type="scientific">Roseburia amylophila</name>
    <dbReference type="NCBI Taxonomy" id="2981794"/>
    <lineage>
        <taxon>Bacteria</taxon>
        <taxon>Bacillati</taxon>
        <taxon>Bacillota</taxon>
        <taxon>Clostridia</taxon>
        <taxon>Lachnospirales</taxon>
        <taxon>Lachnospiraceae</taxon>
        <taxon>Roseburia</taxon>
    </lineage>
</organism>
<dbReference type="InterPro" id="IPR043168">
    <property type="entry name" value="DegV_C"/>
</dbReference>
<dbReference type="InterPro" id="IPR003797">
    <property type="entry name" value="DegV"/>
</dbReference>
<proteinExistence type="predicted"/>
<dbReference type="NCBIfam" id="TIGR00762">
    <property type="entry name" value="DegV"/>
    <property type="match status" value="1"/>
</dbReference>
<dbReference type="Gene3D" id="3.40.50.10170">
    <property type="match status" value="1"/>
</dbReference>
<reference evidence="2" key="1">
    <citation type="submission" date="2021-10" db="EMBL/GenBank/DDBJ databases">
        <title>Anaerobic single-cell dispensing facilitates the cultivation of human gut bacteria.</title>
        <authorList>
            <person name="Afrizal A."/>
        </authorList>
    </citation>
    <scope>NUCLEOTIDE SEQUENCE</scope>
    <source>
        <strain evidence="2">CLA-AA-H204</strain>
    </source>
</reference>
<dbReference type="PANTHER" id="PTHR33434">
    <property type="entry name" value="DEGV DOMAIN-CONTAINING PROTEIN DR_1986-RELATED"/>
    <property type="match status" value="1"/>
</dbReference>
<evidence type="ECO:0000313" key="2">
    <source>
        <dbReference type="EMBL" id="MCC2242131.1"/>
    </source>
</evidence>
<evidence type="ECO:0000256" key="1">
    <source>
        <dbReference type="ARBA" id="ARBA00023121"/>
    </source>
</evidence>
<dbReference type="PANTHER" id="PTHR33434:SF2">
    <property type="entry name" value="FATTY ACID-BINDING PROTEIN TM_1468"/>
    <property type="match status" value="1"/>
</dbReference>
<dbReference type="InterPro" id="IPR050270">
    <property type="entry name" value="DegV_domain_contain"/>
</dbReference>
<dbReference type="Gene3D" id="3.30.1180.10">
    <property type="match status" value="1"/>
</dbReference>
<evidence type="ECO:0000313" key="3">
    <source>
        <dbReference type="Proteomes" id="UP001198893"/>
    </source>
</evidence>
<dbReference type="AlphaFoldDB" id="A0AAW4WFP9"/>
<dbReference type="EMBL" id="JAJEQW010000007">
    <property type="protein sequence ID" value="MCC2242131.1"/>
    <property type="molecule type" value="Genomic_DNA"/>
</dbReference>
<sequence length="281" mass="30736">MKIITDTGSDILEIEAKAMGVDLVPISANFEDVIFDRNTEENFKAFYEKLRSEEQLPVSSQPSPAAFLEKYEAAEETGEEVLVILISSKLSGTYNGAVLAKEMCGYEKIYIVDSLQASLSLRLLVEYAVKLKEEGKSAEEIAGILEEVKSRTYLTGVPSTLLYLKKGGRISPVVAAVGNVMGIKPVLLLRNGEIEGYSKARGMKAAKSGMQAFLKKGEVDCCMPVEFAHSNNPEMGEEFRKETMEAFSLTESSLHEVGMAIGTHIGPDALLMAFILKESMK</sequence>
<name>A0AAW4WFP9_9FIRM</name>
<dbReference type="SUPFAM" id="SSF82549">
    <property type="entry name" value="DAK1/DegV-like"/>
    <property type="match status" value="1"/>
</dbReference>
<dbReference type="Proteomes" id="UP001198893">
    <property type="component" value="Unassembled WGS sequence"/>
</dbReference>
<protein>
    <submittedName>
        <fullName evidence="2">DegV family protein</fullName>
    </submittedName>
</protein>
<dbReference type="PROSITE" id="PS51482">
    <property type="entry name" value="DEGV"/>
    <property type="match status" value="1"/>
</dbReference>
<accession>A0AAW4WFP9</accession>
<gene>
    <name evidence="2" type="ORF">LKD47_07440</name>
</gene>
<dbReference type="RefSeq" id="WP_227710102.1">
    <property type="nucleotide sequence ID" value="NZ_JAJEQW010000007.1"/>
</dbReference>
<dbReference type="Pfam" id="PF02645">
    <property type="entry name" value="DegV"/>
    <property type="match status" value="1"/>
</dbReference>